<keyword evidence="4 7" id="KW-0418">Kinase</keyword>
<keyword evidence="1" id="KW-0723">Serine/threonine-protein kinase</keyword>
<sequence length="302" mass="33502">MRQRRTHGFFLLFLFYIYPLTMRGIMDRYRLERYPCARTPTSSLYLGTDLTTGERIAVKVVDGSTPSGRRRVQQTLHGIQMVSQVGRHTGIVGVRGAYEVDAKAYVVMDYMTGGSLLDYITRRGPLGEAVAAAVMSQLLVAVAHLHSFGVMHRDLKTENVLIRLPGDHWGPPTSVCICDFGFATSNIPNGECVGSPQYSAPEVAMVGIRKCKLAECDCTYDEKCDVWSLGVVAYAILSGVLPFDGSTPTEVFTNVLRHNIPFPRAAWQNVSEVAKDFVLFLMTPEPSKRPSALQSLEHPWLI</sequence>
<dbReference type="Proteomes" id="UP000007350">
    <property type="component" value="Unassembled WGS sequence"/>
</dbReference>
<evidence type="ECO:0000259" key="6">
    <source>
        <dbReference type="PROSITE" id="PS50011"/>
    </source>
</evidence>
<comment type="caution">
    <text evidence="7">The sequence shown here is derived from an EMBL/GenBank/DDBJ whole genome shotgun (WGS) entry which is preliminary data.</text>
</comment>
<dbReference type="EMBL" id="AHKC01020357">
    <property type="protein sequence ID" value="EKF26567.1"/>
    <property type="molecule type" value="Genomic_DNA"/>
</dbReference>
<keyword evidence="2" id="KW-0808">Transferase</keyword>
<evidence type="ECO:0000256" key="1">
    <source>
        <dbReference type="ARBA" id="ARBA00022527"/>
    </source>
</evidence>
<dbReference type="InterPro" id="IPR000719">
    <property type="entry name" value="Prot_kinase_dom"/>
</dbReference>
<evidence type="ECO:0000256" key="4">
    <source>
        <dbReference type="ARBA" id="ARBA00022777"/>
    </source>
</evidence>
<evidence type="ECO:0000256" key="2">
    <source>
        <dbReference type="ARBA" id="ARBA00022679"/>
    </source>
</evidence>
<evidence type="ECO:0000256" key="5">
    <source>
        <dbReference type="ARBA" id="ARBA00022840"/>
    </source>
</evidence>
<feature type="domain" description="Protein kinase" evidence="6">
    <location>
        <begin position="15"/>
        <end position="301"/>
    </location>
</feature>
<organism evidence="7 8">
    <name type="scientific">Trypanosoma cruzi marinkellei</name>
    <dbReference type="NCBI Taxonomy" id="85056"/>
    <lineage>
        <taxon>Eukaryota</taxon>
        <taxon>Discoba</taxon>
        <taxon>Euglenozoa</taxon>
        <taxon>Kinetoplastea</taxon>
        <taxon>Metakinetoplastina</taxon>
        <taxon>Trypanosomatida</taxon>
        <taxon>Trypanosomatidae</taxon>
        <taxon>Trypanosoma</taxon>
        <taxon>Schizotrypanum</taxon>
    </lineage>
</organism>
<keyword evidence="5" id="KW-0067">ATP-binding</keyword>
<dbReference type="InterPro" id="IPR008271">
    <property type="entry name" value="Ser/Thr_kinase_AS"/>
</dbReference>
<name>K2NC13_TRYCR</name>
<keyword evidence="3" id="KW-0547">Nucleotide-binding</keyword>
<dbReference type="InterPro" id="IPR050205">
    <property type="entry name" value="CDPK_Ser/Thr_kinases"/>
</dbReference>
<dbReference type="Gene3D" id="1.10.510.10">
    <property type="entry name" value="Transferase(Phosphotransferase) domain 1"/>
    <property type="match status" value="1"/>
</dbReference>
<dbReference type="PROSITE" id="PS50011">
    <property type="entry name" value="PROTEIN_KINASE_DOM"/>
    <property type="match status" value="1"/>
</dbReference>
<reference evidence="7 8" key="1">
    <citation type="journal article" date="2012" name="BMC Genomics">
        <title>Comparative genomic analysis of human infective Trypanosoma cruzi lineages with the bat-restricted subspecies T. cruzi marinkellei.</title>
        <authorList>
            <person name="Franzen O."/>
            <person name="Talavera-Lopez C."/>
            <person name="Ochaya S."/>
            <person name="Butler C.E."/>
            <person name="Messenger L.A."/>
            <person name="Lewis M.D."/>
            <person name="Llewellyn M.S."/>
            <person name="Marinkelle C.J."/>
            <person name="Tyler K.M."/>
            <person name="Miles M.A."/>
            <person name="Andersson B."/>
        </authorList>
    </citation>
    <scope>NUCLEOTIDE SEQUENCE [LARGE SCALE GENOMIC DNA]</scope>
    <source>
        <strain evidence="7 8">B7</strain>
    </source>
</reference>
<dbReference type="PANTHER" id="PTHR24349">
    <property type="entry name" value="SERINE/THREONINE-PROTEIN KINASE"/>
    <property type="match status" value="1"/>
</dbReference>
<evidence type="ECO:0000313" key="8">
    <source>
        <dbReference type="Proteomes" id="UP000007350"/>
    </source>
</evidence>
<dbReference type="SMART" id="SM00220">
    <property type="entry name" value="S_TKc"/>
    <property type="match status" value="1"/>
</dbReference>
<dbReference type="SUPFAM" id="SSF56112">
    <property type="entry name" value="Protein kinase-like (PK-like)"/>
    <property type="match status" value="1"/>
</dbReference>
<gene>
    <name evidence="7" type="ORF">MOQ_009733</name>
</gene>
<dbReference type="GO" id="GO:0005524">
    <property type="term" value="F:ATP binding"/>
    <property type="evidence" value="ECO:0007669"/>
    <property type="project" value="UniProtKB-KW"/>
</dbReference>
<dbReference type="InterPro" id="IPR011009">
    <property type="entry name" value="Kinase-like_dom_sf"/>
</dbReference>
<proteinExistence type="predicted"/>
<dbReference type="OrthoDB" id="40902at2759"/>
<dbReference type="GO" id="GO:0004674">
    <property type="term" value="F:protein serine/threonine kinase activity"/>
    <property type="evidence" value="ECO:0007669"/>
    <property type="project" value="UniProtKB-KW"/>
</dbReference>
<accession>K2NC13</accession>
<protein>
    <submittedName>
        <fullName evidence="7">Protein kinase, putative</fullName>
    </submittedName>
</protein>
<keyword evidence="8" id="KW-1185">Reference proteome</keyword>
<dbReference type="Pfam" id="PF00069">
    <property type="entry name" value="Pkinase"/>
    <property type="match status" value="1"/>
</dbReference>
<evidence type="ECO:0000313" key="7">
    <source>
        <dbReference type="EMBL" id="EKF26567.1"/>
    </source>
</evidence>
<dbReference type="AlphaFoldDB" id="K2NC13"/>
<evidence type="ECO:0000256" key="3">
    <source>
        <dbReference type="ARBA" id="ARBA00022741"/>
    </source>
</evidence>
<dbReference type="PROSITE" id="PS00108">
    <property type="entry name" value="PROTEIN_KINASE_ST"/>
    <property type="match status" value="1"/>
</dbReference>